<evidence type="ECO:0000313" key="4">
    <source>
        <dbReference type="Proteomes" id="UP001596097"/>
    </source>
</evidence>
<name>A0ABW1QM52_9ACTN</name>
<evidence type="ECO:0000313" key="3">
    <source>
        <dbReference type="EMBL" id="MFC6150514.1"/>
    </source>
</evidence>
<keyword evidence="1" id="KW-0378">Hydrolase</keyword>
<dbReference type="EMBL" id="JBHSQL010000010">
    <property type="protein sequence ID" value="MFC6150514.1"/>
    <property type="molecule type" value="Genomic_DNA"/>
</dbReference>
<evidence type="ECO:0000256" key="1">
    <source>
        <dbReference type="ARBA" id="ARBA00022801"/>
    </source>
</evidence>
<dbReference type="InterPro" id="IPR005754">
    <property type="entry name" value="Sortase"/>
</dbReference>
<dbReference type="NCBIfam" id="TIGR01076">
    <property type="entry name" value="sortase_fam"/>
    <property type="match status" value="1"/>
</dbReference>
<protein>
    <submittedName>
        <fullName evidence="3">Class E sortase</fullName>
    </submittedName>
</protein>
<feature type="transmembrane region" description="Helical" evidence="2">
    <location>
        <begin position="21"/>
        <end position="45"/>
    </location>
</feature>
<dbReference type="Pfam" id="PF04203">
    <property type="entry name" value="Sortase"/>
    <property type="match status" value="1"/>
</dbReference>
<keyword evidence="2" id="KW-1133">Transmembrane helix</keyword>
<dbReference type="InterPro" id="IPR053465">
    <property type="entry name" value="Sortase_Class_E"/>
</dbReference>
<dbReference type="InterPro" id="IPR042003">
    <property type="entry name" value="Sortase_E"/>
</dbReference>
<accession>A0ABW1QM52</accession>
<dbReference type="SUPFAM" id="SSF63817">
    <property type="entry name" value="Sortase"/>
    <property type="match status" value="1"/>
</dbReference>
<dbReference type="RefSeq" id="WP_228552774.1">
    <property type="nucleotide sequence ID" value="NZ_JBHSQL010000010.1"/>
</dbReference>
<keyword evidence="2" id="KW-0812">Transmembrane</keyword>
<gene>
    <name evidence="3" type="ORF">ACFPYK_14035</name>
</gene>
<keyword evidence="2" id="KW-0472">Membrane</keyword>
<keyword evidence="4" id="KW-1185">Reference proteome</keyword>
<dbReference type="NCBIfam" id="NF033747">
    <property type="entry name" value="class_E_sortase"/>
    <property type="match status" value="1"/>
</dbReference>
<organism evidence="3 4">
    <name type="scientific">Mumia xiangluensis</name>
    <dbReference type="NCBI Taxonomy" id="1678900"/>
    <lineage>
        <taxon>Bacteria</taxon>
        <taxon>Bacillati</taxon>
        <taxon>Actinomycetota</taxon>
        <taxon>Actinomycetes</taxon>
        <taxon>Propionibacteriales</taxon>
        <taxon>Nocardioidaceae</taxon>
        <taxon>Mumia</taxon>
    </lineage>
</organism>
<proteinExistence type="predicted"/>
<dbReference type="CDD" id="cd05830">
    <property type="entry name" value="Sortase_E"/>
    <property type="match status" value="1"/>
</dbReference>
<evidence type="ECO:0000256" key="2">
    <source>
        <dbReference type="SAM" id="Phobius"/>
    </source>
</evidence>
<comment type="caution">
    <text evidence="3">The sequence shown here is derived from an EMBL/GenBank/DDBJ whole genome shotgun (WGS) entry which is preliminary data.</text>
</comment>
<reference evidence="4" key="1">
    <citation type="journal article" date="2019" name="Int. J. Syst. Evol. Microbiol.">
        <title>The Global Catalogue of Microorganisms (GCM) 10K type strain sequencing project: providing services to taxonomists for standard genome sequencing and annotation.</title>
        <authorList>
            <consortium name="The Broad Institute Genomics Platform"/>
            <consortium name="The Broad Institute Genome Sequencing Center for Infectious Disease"/>
            <person name="Wu L."/>
            <person name="Ma J."/>
        </authorList>
    </citation>
    <scope>NUCLEOTIDE SEQUENCE [LARGE SCALE GENOMIC DNA]</scope>
    <source>
        <strain evidence="4">CGMCC 4.7198</strain>
    </source>
</reference>
<sequence>MSVTTPSPPKAGRRRKRRTPMGRVLTALGLALILTGVGMLAYVGWQYFGTNIVAKQQQAEIRQELTQSWEDPGATAEADIKGGGFALLRVPRFGDDYEVPIVKGVEDDDLARGVGWFPDTARPGKVGNFAIAGHRVTHGEPFRHFLELRKGDEVIVETKTHVFTYVLRDDGTDRELDFNQGWVLDPVPGERDAVPTERLLTMVTCSELFHTDKRSIVFGELTSAVKKQPAG</sequence>
<dbReference type="InterPro" id="IPR023365">
    <property type="entry name" value="Sortase_dom-sf"/>
</dbReference>
<dbReference type="Gene3D" id="2.40.260.10">
    <property type="entry name" value="Sortase"/>
    <property type="match status" value="1"/>
</dbReference>
<dbReference type="Proteomes" id="UP001596097">
    <property type="component" value="Unassembled WGS sequence"/>
</dbReference>